<organism evidence="1 2">
    <name type="scientific">Segatella oris C735</name>
    <dbReference type="NCBI Taxonomy" id="563008"/>
    <lineage>
        <taxon>Bacteria</taxon>
        <taxon>Pseudomonadati</taxon>
        <taxon>Bacteroidota</taxon>
        <taxon>Bacteroidia</taxon>
        <taxon>Bacteroidales</taxon>
        <taxon>Prevotellaceae</taxon>
        <taxon>Segatella</taxon>
    </lineage>
</organism>
<keyword evidence="2" id="KW-1185">Reference proteome</keyword>
<dbReference type="EMBL" id="GL349566">
    <property type="protein sequence ID" value="EFI48827.1"/>
    <property type="molecule type" value="Genomic_DNA"/>
</dbReference>
<evidence type="ECO:0000313" key="1">
    <source>
        <dbReference type="EMBL" id="EFI48827.1"/>
    </source>
</evidence>
<dbReference type="Proteomes" id="UP000003805">
    <property type="component" value="Unassembled WGS sequence"/>
</dbReference>
<proteinExistence type="predicted"/>
<gene>
    <name evidence="1" type="ORF">HMPREF0665_01202</name>
</gene>
<dbReference type="RefSeq" id="WP_004377487.1">
    <property type="nucleotide sequence ID" value="NZ_GL349566.1"/>
</dbReference>
<reference evidence="1 2" key="1">
    <citation type="submission" date="2010-02" db="EMBL/GenBank/DDBJ databases">
        <title>The Genome Sequence of Prevotella oris strain C735.</title>
        <authorList>
            <consortium name="The Broad Institute Genome Sequencing Platform"/>
            <person name="Ward D."/>
            <person name="Feldgarden M."/>
            <person name="Earl A."/>
            <person name="Young S.K."/>
            <person name="Zeng Q."/>
            <person name="Koehrsen M."/>
            <person name="Alvarado L."/>
            <person name="Berlin A."/>
            <person name="Bochicchio J."/>
            <person name="Borenstein D."/>
            <person name="Chapman S.B."/>
            <person name="Chen Z."/>
            <person name="Engels R."/>
            <person name="Freedman E."/>
            <person name="Gellesch M."/>
            <person name="Goldberg J."/>
            <person name="Griggs A."/>
            <person name="Gujja S."/>
            <person name="Heilman E."/>
            <person name="Heiman D."/>
            <person name="Hepburn T."/>
            <person name="Howarth C."/>
            <person name="Jen D."/>
            <person name="Larson L."/>
            <person name="Mehta T."/>
            <person name="Park D."/>
            <person name="Pearson M."/>
            <person name="Roberts A."/>
            <person name="Saif S."/>
            <person name="Shea T."/>
            <person name="Shenoy N."/>
            <person name="Sisk P."/>
            <person name="Stolte C."/>
            <person name="Sykes S."/>
            <person name="Thomson T."/>
            <person name="Walk T."/>
            <person name="White J."/>
            <person name="Yandava C."/>
            <person name="Sibley C.D."/>
            <person name="Field T.R."/>
            <person name="Grinwis M."/>
            <person name="Eshaghurshan C.S."/>
            <person name="Surette M.G."/>
            <person name="Haas B."/>
            <person name="Nusbaum C."/>
            <person name="Birren B."/>
        </authorList>
    </citation>
    <scope>NUCLEOTIDE SEQUENCE [LARGE SCALE GENOMIC DNA]</scope>
    <source>
        <strain evidence="1 2">C735</strain>
    </source>
</reference>
<protein>
    <submittedName>
        <fullName evidence="1">Uncharacterized protein</fullName>
    </submittedName>
</protein>
<evidence type="ECO:0000313" key="2">
    <source>
        <dbReference type="Proteomes" id="UP000003805"/>
    </source>
</evidence>
<accession>D7NCD9</accession>
<sequence>MSVFISKELIPKIERYYNIKMTDPTEEVGYGEQAMAFEDVTDSCSDLEDWLENGDVLTCYEDADGQIHYKVSVENGVFDFVLDKENVEYESYLEDIKSDLNNLFSNASVEDFRTLCQNLQDYDEYKKSHEDVIDFDLIDKEGYESIVKEAITEYIENNDIEVDIKELGDTDVVEDGDNSFTYKGEEYQGFDSSDGGDFDCTSCENFDLIYEAVLEANCEDKEELTMYLCGMNFVYKNLVDDVMYKFYFK</sequence>
<dbReference type="AlphaFoldDB" id="D7NCD9"/>
<name>D7NCD9_9BACT</name>
<dbReference type="HOGENOM" id="CLU_097533_0_0_10"/>